<dbReference type="PANTHER" id="PTHR34069:SF2">
    <property type="entry name" value="BETA-KETOACYL-[ACYL-CARRIER-PROTEIN] SYNTHASE III"/>
    <property type="match status" value="1"/>
</dbReference>
<evidence type="ECO:0000313" key="5">
    <source>
        <dbReference type="EMBL" id="BBM87731.1"/>
    </source>
</evidence>
<dbReference type="CDD" id="cd00830">
    <property type="entry name" value="KAS_III"/>
    <property type="match status" value="1"/>
</dbReference>
<feature type="domain" description="Beta-ketoacyl-[acyl-carrier-protein] synthase III N-terminal" evidence="4">
    <location>
        <begin position="110"/>
        <end position="187"/>
    </location>
</feature>
<dbReference type="OrthoDB" id="9815506at2"/>
<organism evidence="5 6">
    <name type="scientific">Uabimicrobium amorphum</name>
    <dbReference type="NCBI Taxonomy" id="2596890"/>
    <lineage>
        <taxon>Bacteria</taxon>
        <taxon>Pseudomonadati</taxon>
        <taxon>Planctomycetota</taxon>
        <taxon>Candidatus Uabimicrobiia</taxon>
        <taxon>Candidatus Uabimicrobiales</taxon>
        <taxon>Candidatus Uabimicrobiaceae</taxon>
        <taxon>Candidatus Uabimicrobium</taxon>
    </lineage>
</organism>
<keyword evidence="6" id="KW-1185">Reference proteome</keyword>
<dbReference type="Pfam" id="PF08541">
    <property type="entry name" value="ACP_syn_III_C"/>
    <property type="match status" value="1"/>
</dbReference>
<dbReference type="PANTHER" id="PTHR34069">
    <property type="entry name" value="3-OXOACYL-[ACYL-CARRIER-PROTEIN] SYNTHASE 3"/>
    <property type="match status" value="1"/>
</dbReference>
<evidence type="ECO:0000256" key="2">
    <source>
        <dbReference type="ARBA" id="ARBA00023315"/>
    </source>
</evidence>
<dbReference type="KEGG" id="uam:UABAM_06146"/>
<keyword evidence="2" id="KW-0012">Acyltransferase</keyword>
<sequence length="328" mass="35238">MKYASLKSSAVYVPEQELPNSVLQQRFPDDPEFVEKMAAKSGIQTRWRAAANMATSDLAAKAGEKAIAAAGLKPQDISVVIVGTDSPDYITPSTSVITAHKIGATNAGTFDVGCACSSFPTAFSIASGLMATNESYRYILVIGAYLMSRLADESDLMSFFYGDGAGAVVLEAKDKPGFVSSALLADGSYAKDWGIYAGGTVEPANNDAIAAGRTQVKMLNKYPPSVNEDGWPKLVHDVCERGKFSIGDVDLFIFTQVRKRTIEKVMQKLEIPWEKTHCVMEKWGYTGSACIPMALHDALEEKKAKQGDLVVLIGSGVGYNQAGVAFYL</sequence>
<dbReference type="InterPro" id="IPR013747">
    <property type="entry name" value="ACP_syn_III_C"/>
</dbReference>
<evidence type="ECO:0000259" key="3">
    <source>
        <dbReference type="Pfam" id="PF08541"/>
    </source>
</evidence>
<name>A0A5S9IUT3_UABAM</name>
<dbReference type="EMBL" id="AP019860">
    <property type="protein sequence ID" value="BBM87731.1"/>
    <property type="molecule type" value="Genomic_DNA"/>
</dbReference>
<dbReference type="GO" id="GO:0044550">
    <property type="term" value="P:secondary metabolite biosynthetic process"/>
    <property type="evidence" value="ECO:0007669"/>
    <property type="project" value="TreeGrafter"/>
</dbReference>
<evidence type="ECO:0000313" key="6">
    <source>
        <dbReference type="Proteomes" id="UP000326354"/>
    </source>
</evidence>
<dbReference type="Pfam" id="PF08545">
    <property type="entry name" value="ACP_syn_III"/>
    <property type="match status" value="1"/>
</dbReference>
<dbReference type="SUPFAM" id="SSF53901">
    <property type="entry name" value="Thiolase-like"/>
    <property type="match status" value="1"/>
</dbReference>
<keyword evidence="1" id="KW-0808">Transferase</keyword>
<dbReference type="InterPro" id="IPR016039">
    <property type="entry name" value="Thiolase-like"/>
</dbReference>
<feature type="domain" description="Beta-ketoacyl-[acyl-carrier-protein] synthase III C-terminal" evidence="3">
    <location>
        <begin position="240"/>
        <end position="326"/>
    </location>
</feature>
<dbReference type="GO" id="GO:0004315">
    <property type="term" value="F:3-oxoacyl-[acyl-carrier-protein] synthase activity"/>
    <property type="evidence" value="ECO:0007669"/>
    <property type="project" value="InterPro"/>
</dbReference>
<evidence type="ECO:0000256" key="1">
    <source>
        <dbReference type="ARBA" id="ARBA00022679"/>
    </source>
</evidence>
<dbReference type="RefSeq" id="WP_151971734.1">
    <property type="nucleotide sequence ID" value="NZ_AP019860.1"/>
</dbReference>
<dbReference type="InterPro" id="IPR013751">
    <property type="entry name" value="ACP_syn_III_N"/>
</dbReference>
<evidence type="ECO:0000259" key="4">
    <source>
        <dbReference type="Pfam" id="PF08545"/>
    </source>
</evidence>
<accession>A0A5S9IUT3</accession>
<proteinExistence type="predicted"/>
<reference evidence="5 6" key="1">
    <citation type="submission" date="2019-08" db="EMBL/GenBank/DDBJ databases">
        <title>Complete genome sequence of Candidatus Uab amorphum.</title>
        <authorList>
            <person name="Shiratori T."/>
            <person name="Suzuki S."/>
            <person name="Kakizawa Y."/>
            <person name="Ishida K."/>
        </authorList>
    </citation>
    <scope>NUCLEOTIDE SEQUENCE [LARGE SCALE GENOMIC DNA]</scope>
    <source>
        <strain evidence="5 6">SRT547</strain>
    </source>
</reference>
<dbReference type="AlphaFoldDB" id="A0A5S9IUT3"/>
<dbReference type="GO" id="GO:0006633">
    <property type="term" value="P:fatty acid biosynthetic process"/>
    <property type="evidence" value="ECO:0007669"/>
    <property type="project" value="InterPro"/>
</dbReference>
<dbReference type="Gene3D" id="3.40.47.10">
    <property type="match status" value="1"/>
</dbReference>
<protein>
    <submittedName>
        <fullName evidence="5">3-oxoacyl-[acyl-carrier-protein] synthase 3</fullName>
    </submittedName>
</protein>
<dbReference type="Proteomes" id="UP000326354">
    <property type="component" value="Chromosome"/>
</dbReference>
<gene>
    <name evidence="5" type="ORF">UABAM_06146</name>
</gene>